<sequence length="82" mass="9213">MAMATSRISKPMDPEDLRPADEQILDQLQQGRATKGALVDWTEFSRNTVYNRLEVLEAAGHVNCVHEGTRLFELVDDPRDSG</sequence>
<dbReference type="Gene3D" id="1.10.10.10">
    <property type="entry name" value="Winged helix-like DNA-binding domain superfamily/Winged helix DNA-binding domain"/>
    <property type="match status" value="1"/>
</dbReference>
<protein>
    <recommendedName>
        <fullName evidence="4">HTH iclR-type domain-containing protein</fullName>
    </recommendedName>
</protein>
<feature type="compositionally biased region" description="Basic and acidic residues" evidence="1">
    <location>
        <begin position="10"/>
        <end position="20"/>
    </location>
</feature>
<dbReference type="InterPro" id="IPR036390">
    <property type="entry name" value="WH_DNA-bd_sf"/>
</dbReference>
<feature type="region of interest" description="Disordered" evidence="1">
    <location>
        <begin position="1"/>
        <end position="20"/>
    </location>
</feature>
<keyword evidence="3" id="KW-1185">Reference proteome</keyword>
<gene>
    <name evidence="2" type="ORF">C492_15056</name>
</gene>
<evidence type="ECO:0000313" key="3">
    <source>
        <dbReference type="Proteomes" id="UP000011531"/>
    </source>
</evidence>
<name>L9X2F0_9EURY</name>
<accession>L9X2F0</accession>
<dbReference type="AlphaFoldDB" id="L9X2F0"/>
<evidence type="ECO:0000313" key="2">
    <source>
        <dbReference type="EMBL" id="ELY55787.1"/>
    </source>
</evidence>
<evidence type="ECO:0000256" key="1">
    <source>
        <dbReference type="SAM" id="MobiDB-lite"/>
    </source>
</evidence>
<reference evidence="2 3" key="1">
    <citation type="journal article" date="2014" name="PLoS Genet.">
        <title>Phylogenetically driven sequencing of extremely halophilic archaea reveals strategies for static and dynamic osmo-response.</title>
        <authorList>
            <person name="Becker E.A."/>
            <person name="Seitzer P.M."/>
            <person name="Tritt A."/>
            <person name="Larsen D."/>
            <person name="Krusor M."/>
            <person name="Yao A.I."/>
            <person name="Wu D."/>
            <person name="Madern D."/>
            <person name="Eisen J.A."/>
            <person name="Darling A.E."/>
            <person name="Facciotti M.T."/>
        </authorList>
    </citation>
    <scope>NUCLEOTIDE SEQUENCE [LARGE SCALE GENOMIC DNA]</scope>
    <source>
        <strain evidence="2 3">DSM 18795</strain>
    </source>
</reference>
<dbReference type="Proteomes" id="UP000011531">
    <property type="component" value="Unassembled WGS sequence"/>
</dbReference>
<evidence type="ECO:0008006" key="4">
    <source>
        <dbReference type="Google" id="ProtNLM"/>
    </source>
</evidence>
<comment type="caution">
    <text evidence="2">The sequence shown here is derived from an EMBL/GenBank/DDBJ whole genome shotgun (WGS) entry which is preliminary data.</text>
</comment>
<organism evidence="2 3">
    <name type="scientific">Natronococcus jeotgali DSM 18795</name>
    <dbReference type="NCBI Taxonomy" id="1227498"/>
    <lineage>
        <taxon>Archaea</taxon>
        <taxon>Methanobacteriati</taxon>
        <taxon>Methanobacteriota</taxon>
        <taxon>Stenosarchaea group</taxon>
        <taxon>Halobacteria</taxon>
        <taxon>Halobacteriales</taxon>
        <taxon>Natrialbaceae</taxon>
        <taxon>Natronococcus</taxon>
    </lineage>
</organism>
<dbReference type="EMBL" id="AOIA01000127">
    <property type="protein sequence ID" value="ELY55787.1"/>
    <property type="molecule type" value="Genomic_DNA"/>
</dbReference>
<dbReference type="SUPFAM" id="SSF46785">
    <property type="entry name" value="Winged helix' DNA-binding domain"/>
    <property type="match status" value="1"/>
</dbReference>
<dbReference type="InterPro" id="IPR036388">
    <property type="entry name" value="WH-like_DNA-bd_sf"/>
</dbReference>
<proteinExistence type="predicted"/>